<sequence length="323" mass="35928">MFYLKGINDMKKIKYISIALLAAFSMGSCEKMEVDYDAIPVGDDMAQFQIGHYTPVTTSAENNIYKVELNGKLLTNSTNVLGYYNTIPGAGRFYYAKPGKANLKLYQGTALKLVFDQDVTLIKGKQNVIIHDYNTSPIILERDFDIPYPLDPSKATFDTDTIAHIRFINLMYEAEGHPTTMKLQYQYQYTLHPLYTNADKNAGLIPDGKNVGDATGDATKSAWLNLGAPVAFGESTGFQPVPVKKTTYIAQGAARIDFRIVVTAANGGVPGETVMDDVDWLLKVNGKLYTDYWNITTGRYTTHNFAGLRNKATVVKVYSYTEH</sequence>
<organism evidence="1 2">
    <name type="scientific">Bacteroides oleiciplenus</name>
    <dbReference type="NCBI Taxonomy" id="626931"/>
    <lineage>
        <taxon>Bacteria</taxon>
        <taxon>Pseudomonadati</taxon>
        <taxon>Bacteroidota</taxon>
        <taxon>Bacteroidia</taxon>
        <taxon>Bacteroidales</taxon>
        <taxon>Bacteroidaceae</taxon>
        <taxon>Bacteroides</taxon>
    </lineage>
</organism>
<dbReference type="AlphaFoldDB" id="A0A3E5BPN9"/>
<dbReference type="EMBL" id="QSUL01000002">
    <property type="protein sequence ID" value="RGN39349.1"/>
    <property type="molecule type" value="Genomic_DNA"/>
</dbReference>
<evidence type="ECO:0000313" key="1">
    <source>
        <dbReference type="EMBL" id="RGN39349.1"/>
    </source>
</evidence>
<dbReference type="PROSITE" id="PS51257">
    <property type="entry name" value="PROKAR_LIPOPROTEIN"/>
    <property type="match status" value="1"/>
</dbReference>
<comment type="caution">
    <text evidence="1">The sequence shown here is derived from an EMBL/GenBank/DDBJ whole genome shotgun (WGS) entry which is preliminary data.</text>
</comment>
<name>A0A3E5BPN9_9BACE</name>
<dbReference type="Proteomes" id="UP000260983">
    <property type="component" value="Unassembled WGS sequence"/>
</dbReference>
<evidence type="ECO:0008006" key="3">
    <source>
        <dbReference type="Google" id="ProtNLM"/>
    </source>
</evidence>
<protein>
    <recommendedName>
        <fullName evidence="3">DUF4397 domain-containing protein</fullName>
    </recommendedName>
</protein>
<gene>
    <name evidence="1" type="ORF">DXB65_03200</name>
</gene>
<reference evidence="1 2" key="1">
    <citation type="submission" date="2018-08" db="EMBL/GenBank/DDBJ databases">
        <title>A genome reference for cultivated species of the human gut microbiota.</title>
        <authorList>
            <person name="Zou Y."/>
            <person name="Xue W."/>
            <person name="Luo G."/>
        </authorList>
    </citation>
    <scope>NUCLEOTIDE SEQUENCE [LARGE SCALE GENOMIC DNA]</scope>
    <source>
        <strain evidence="1 2">OM05-15BH</strain>
    </source>
</reference>
<proteinExistence type="predicted"/>
<evidence type="ECO:0000313" key="2">
    <source>
        <dbReference type="Proteomes" id="UP000260983"/>
    </source>
</evidence>
<accession>A0A3E5BPN9</accession>